<dbReference type="Proteomes" id="UP000295793">
    <property type="component" value="Unassembled WGS sequence"/>
</dbReference>
<sequence length="44" mass="4956">MSNKNQIAPYCWDLAEQYLVQGQSKCNFVTELGDSQGEIHQNAP</sequence>
<gene>
    <name evidence="1" type="ORF">BCF53_10884</name>
</gene>
<reference evidence="1 2" key="1">
    <citation type="submission" date="2019-03" db="EMBL/GenBank/DDBJ databases">
        <title>Genomic Encyclopedia of Archaeal and Bacterial Type Strains, Phase II (KMG-II): from individual species to whole genera.</title>
        <authorList>
            <person name="Goeker M."/>
        </authorList>
    </citation>
    <scope>NUCLEOTIDE SEQUENCE [LARGE SCALE GENOMIC DNA]</scope>
    <source>
        <strain evidence="1 2">DSM 15388</strain>
    </source>
</reference>
<comment type="caution">
    <text evidence="1">The sequence shown here is derived from an EMBL/GenBank/DDBJ whole genome shotgun (WGS) entry which is preliminary data.</text>
</comment>
<evidence type="ECO:0000313" key="1">
    <source>
        <dbReference type="EMBL" id="TCS40727.1"/>
    </source>
</evidence>
<organism evidence="1 2">
    <name type="scientific">Reinekea marinisedimentorum</name>
    <dbReference type="NCBI Taxonomy" id="230495"/>
    <lineage>
        <taxon>Bacteria</taxon>
        <taxon>Pseudomonadati</taxon>
        <taxon>Pseudomonadota</taxon>
        <taxon>Gammaproteobacteria</taxon>
        <taxon>Oceanospirillales</taxon>
        <taxon>Saccharospirillaceae</taxon>
        <taxon>Reinekea</taxon>
    </lineage>
</organism>
<evidence type="ECO:0000313" key="2">
    <source>
        <dbReference type="Proteomes" id="UP000295793"/>
    </source>
</evidence>
<proteinExistence type="predicted"/>
<dbReference type="AlphaFoldDB" id="A0A4R3I4M5"/>
<keyword evidence="2" id="KW-1185">Reference proteome</keyword>
<dbReference type="RefSeq" id="WP_279389135.1">
    <property type="nucleotide sequence ID" value="NZ_SLZR01000008.1"/>
</dbReference>
<name>A0A4R3I4M5_9GAMM</name>
<protein>
    <submittedName>
        <fullName evidence="1">Uncharacterized protein</fullName>
    </submittedName>
</protein>
<dbReference type="EMBL" id="SLZR01000008">
    <property type="protein sequence ID" value="TCS40727.1"/>
    <property type="molecule type" value="Genomic_DNA"/>
</dbReference>
<accession>A0A4R3I4M5</accession>